<comment type="caution">
    <text evidence="2">The sequence shown here is derived from an EMBL/GenBank/DDBJ whole genome shotgun (WGS) entry which is preliminary data.</text>
</comment>
<dbReference type="NCBIfam" id="TIGR03764">
    <property type="entry name" value="ICE_PFGI_1_parB"/>
    <property type="match status" value="1"/>
</dbReference>
<feature type="region of interest" description="Disordered" evidence="1">
    <location>
        <begin position="1"/>
        <end position="26"/>
    </location>
</feature>
<feature type="compositionally biased region" description="Polar residues" evidence="1">
    <location>
        <begin position="308"/>
        <end position="330"/>
    </location>
</feature>
<feature type="region of interest" description="Disordered" evidence="1">
    <location>
        <begin position="289"/>
        <end position="348"/>
    </location>
</feature>
<protein>
    <submittedName>
        <fullName evidence="2">ParB family protein</fullName>
    </submittedName>
</protein>
<organism evidence="2 3">
    <name type="scientific">Pseudomonas morbosilactucae</name>
    <dbReference type="NCBI Taxonomy" id="2938197"/>
    <lineage>
        <taxon>Bacteria</taxon>
        <taxon>Pseudomonadati</taxon>
        <taxon>Pseudomonadota</taxon>
        <taxon>Gammaproteobacteria</taxon>
        <taxon>Pseudomonadales</taxon>
        <taxon>Pseudomonadaceae</taxon>
        <taxon>Pseudomonas</taxon>
    </lineage>
</organism>
<reference evidence="2 3" key="2">
    <citation type="journal article" date="2023" name="Plant Pathol.">
        <title>Dismantling and reorganizing Pseudomonas marginalis sensu#lato.</title>
        <authorList>
            <person name="Sawada H."/>
            <person name="Fujikawa T."/>
            <person name="Satou M."/>
        </authorList>
    </citation>
    <scope>NUCLEOTIDE SEQUENCE [LARGE SCALE GENOMIC DNA]</scope>
    <source>
        <strain evidence="2 3">MAFF 302030</strain>
    </source>
</reference>
<dbReference type="SUPFAM" id="SSF110849">
    <property type="entry name" value="ParB/Sulfiredoxin"/>
    <property type="match status" value="1"/>
</dbReference>
<dbReference type="AlphaFoldDB" id="A0A9X2C6B0"/>
<accession>A0A9X2C6B0</accession>
<dbReference type="EMBL" id="JALQCW010000021">
    <property type="protein sequence ID" value="MCK9798098.1"/>
    <property type="molecule type" value="Genomic_DNA"/>
</dbReference>
<evidence type="ECO:0000313" key="3">
    <source>
        <dbReference type="Proteomes" id="UP001155059"/>
    </source>
</evidence>
<dbReference type="Proteomes" id="UP001155059">
    <property type="component" value="Unassembled WGS sequence"/>
</dbReference>
<dbReference type="InterPro" id="IPR036086">
    <property type="entry name" value="ParB/Sulfiredoxin_sf"/>
</dbReference>
<sequence length="522" mass="59058">MKKLSQEEMTDKLYQDHFPRGPELERLSDPVMDTPMLITLEQLRPYEHNPRFIRNPLYEDIKASIRERGLDQPPPITRRPGETYFIIRNGGNTRLTILGELWQETRDERFFRIHCLFRPWTNEITALLGHLAESDLHGQLTFIERALAVAKLKTMLEAEGVVLSQRELARRLVAGGYPISQPHISRMLDTLEHLLPAIPQILYAGLGKPQIERLIALRSQAERTWNRYPTDLLVFAEFWLDTLGDFDAEPESLDLEQLQDELLERMSRLLGQSSRMLALELSDTQRVISTPGFENSHPPSVDEAPAGSPSSEPRPQSTETKTQAETSQEELLTAPETDAVSAISPPSRIQQIREQIDRETATEAASLIEACTTDDIWGIAPALDSPEQLRLAIAKLAREMAAYAGYPESIIDQPLGLGFALDIERLDLAAPRATGVHLMLLALLRAQDDVNWEDRKQLPSALFGQLLLGVYQVPLLDRPVIDVGLERLPDSLLIKLYRLIRLARRLIDLTLAHENNSQEMLP</sequence>
<proteinExistence type="predicted"/>
<gene>
    <name evidence="2" type="ORF">M1B34_10270</name>
</gene>
<evidence type="ECO:0000313" key="2">
    <source>
        <dbReference type="EMBL" id="MCK9798098.1"/>
    </source>
</evidence>
<reference evidence="2 3" key="1">
    <citation type="journal article" date="2022" name="Int. J. Syst. Evol. Microbiol.">
        <title>Pseudomonas aegrilactucae sp. nov. and Pseudomonas morbosilactucae sp. nov., pathogens causing bacterial rot of lettuce in Japan.</title>
        <authorList>
            <person name="Sawada H."/>
            <person name="Fujikawa T."/>
            <person name="Satou M."/>
        </authorList>
    </citation>
    <scope>NUCLEOTIDE SEQUENCE [LARGE SCALE GENOMIC DNA]</scope>
    <source>
        <strain evidence="2 3">MAFF 302030</strain>
    </source>
</reference>
<dbReference type="RefSeq" id="WP_268265046.1">
    <property type="nucleotide sequence ID" value="NZ_JALQCW010000021.1"/>
</dbReference>
<evidence type="ECO:0000256" key="1">
    <source>
        <dbReference type="SAM" id="MobiDB-lite"/>
    </source>
</evidence>
<dbReference type="InterPro" id="IPR022304">
    <property type="entry name" value="ICE_PFGI_1_ParB"/>
</dbReference>
<name>A0A9X2C6B0_9PSED</name>